<dbReference type="AlphaFoldDB" id="A0AAV4HJY9"/>
<keyword evidence="2" id="KW-0472">Membrane</keyword>
<keyword evidence="4" id="KW-1185">Reference proteome</keyword>
<proteinExistence type="predicted"/>
<name>A0AAV4HJY9_9GAST</name>
<accession>A0AAV4HJY9</accession>
<dbReference type="PANTHER" id="PTHR16007">
    <property type="entry name" value="EPIDIDYMAL MEMBRANE PROTEIN E9-RELATED"/>
    <property type="match status" value="1"/>
</dbReference>
<feature type="compositionally biased region" description="Acidic residues" evidence="1">
    <location>
        <begin position="113"/>
        <end position="209"/>
    </location>
</feature>
<reference evidence="3 4" key="1">
    <citation type="journal article" date="2021" name="Elife">
        <title>Chloroplast acquisition without the gene transfer in kleptoplastic sea slugs, Plakobranchus ocellatus.</title>
        <authorList>
            <person name="Maeda T."/>
            <person name="Takahashi S."/>
            <person name="Yoshida T."/>
            <person name="Shimamura S."/>
            <person name="Takaki Y."/>
            <person name="Nagai Y."/>
            <person name="Toyoda A."/>
            <person name="Suzuki Y."/>
            <person name="Arimoto A."/>
            <person name="Ishii H."/>
            <person name="Satoh N."/>
            <person name="Nishiyama T."/>
            <person name="Hasebe M."/>
            <person name="Maruyama T."/>
            <person name="Minagawa J."/>
            <person name="Obokata J."/>
            <person name="Shigenobu S."/>
        </authorList>
    </citation>
    <scope>NUCLEOTIDE SEQUENCE [LARGE SCALE GENOMIC DNA]</scope>
</reference>
<evidence type="ECO:0000256" key="1">
    <source>
        <dbReference type="SAM" id="MobiDB-lite"/>
    </source>
</evidence>
<keyword evidence="2" id="KW-1133">Transmembrane helix</keyword>
<feature type="region of interest" description="Disordered" evidence="1">
    <location>
        <begin position="104"/>
        <end position="209"/>
    </location>
</feature>
<organism evidence="3 4">
    <name type="scientific">Elysia marginata</name>
    <dbReference type="NCBI Taxonomy" id="1093978"/>
    <lineage>
        <taxon>Eukaryota</taxon>
        <taxon>Metazoa</taxon>
        <taxon>Spiralia</taxon>
        <taxon>Lophotrochozoa</taxon>
        <taxon>Mollusca</taxon>
        <taxon>Gastropoda</taxon>
        <taxon>Heterobranchia</taxon>
        <taxon>Euthyneura</taxon>
        <taxon>Panpulmonata</taxon>
        <taxon>Sacoglossa</taxon>
        <taxon>Placobranchoidea</taxon>
        <taxon>Plakobranchidae</taxon>
        <taxon>Elysia</taxon>
    </lineage>
</organism>
<protein>
    <submittedName>
        <fullName evidence="3">Uncharacterized protein</fullName>
    </submittedName>
</protein>
<comment type="caution">
    <text evidence="3">The sequence shown here is derived from an EMBL/GenBank/DDBJ whole genome shotgun (WGS) entry which is preliminary data.</text>
</comment>
<evidence type="ECO:0000313" key="3">
    <source>
        <dbReference type="EMBL" id="GFR97697.1"/>
    </source>
</evidence>
<dbReference type="InterPro" id="IPR042127">
    <property type="entry name" value="TMEM45"/>
</dbReference>
<dbReference type="PANTHER" id="PTHR16007:SF15">
    <property type="entry name" value="TRANSMEMBRANE PROTEIN 45B"/>
    <property type="match status" value="1"/>
</dbReference>
<evidence type="ECO:0000313" key="4">
    <source>
        <dbReference type="Proteomes" id="UP000762676"/>
    </source>
</evidence>
<gene>
    <name evidence="3" type="ORF">ElyMa_000999400</name>
</gene>
<dbReference type="EMBL" id="BMAT01002039">
    <property type="protein sequence ID" value="GFR97697.1"/>
    <property type="molecule type" value="Genomic_DNA"/>
</dbReference>
<evidence type="ECO:0000256" key="2">
    <source>
        <dbReference type="SAM" id="Phobius"/>
    </source>
</evidence>
<sequence>MGDFFGHATPGTFFLVFGFWWAFAAIRRYLVCKRDGVQFVSSLVYTYSRPNRDGQTSSGAKSCKAFCASLPVEAVAKAVFSFVGMGLEICGHLPPPLPSRIKEEDAAAVAAAADDDDGGDDDDDDDDDDGDEDDDDDNDDDDDDDEEEEEVDGDNDVVDDDDDDDDGDGDNDDGGDDDDDNDVDDDDDADDDDNDDAAAAAADDDEYNE</sequence>
<dbReference type="Proteomes" id="UP000762676">
    <property type="component" value="Unassembled WGS sequence"/>
</dbReference>
<keyword evidence="2" id="KW-0812">Transmembrane</keyword>
<feature type="transmembrane region" description="Helical" evidence="2">
    <location>
        <begin position="12"/>
        <end position="30"/>
    </location>
</feature>